<dbReference type="InterPro" id="IPR058533">
    <property type="entry name" value="Cation_efflux_TM"/>
</dbReference>
<feature type="region of interest" description="Disordered" evidence="9">
    <location>
        <begin position="1"/>
        <end position="43"/>
    </location>
</feature>
<feature type="transmembrane region" description="Helical" evidence="10">
    <location>
        <begin position="211"/>
        <end position="232"/>
    </location>
</feature>
<dbReference type="InterPro" id="IPR027469">
    <property type="entry name" value="Cation_efflux_TMD_sf"/>
</dbReference>
<evidence type="ECO:0000256" key="4">
    <source>
        <dbReference type="ARBA" id="ARBA00022692"/>
    </source>
</evidence>
<evidence type="ECO:0000313" key="14">
    <source>
        <dbReference type="Proteomes" id="UP001262754"/>
    </source>
</evidence>
<gene>
    <name evidence="13" type="ORF">J2800_001221</name>
</gene>
<evidence type="ECO:0000256" key="3">
    <source>
        <dbReference type="ARBA" id="ARBA00022448"/>
    </source>
</evidence>
<dbReference type="InterPro" id="IPR036837">
    <property type="entry name" value="Cation_efflux_CTD_sf"/>
</dbReference>
<dbReference type="SUPFAM" id="SSF161111">
    <property type="entry name" value="Cation efflux protein transmembrane domain-like"/>
    <property type="match status" value="1"/>
</dbReference>
<evidence type="ECO:0000313" key="13">
    <source>
        <dbReference type="EMBL" id="MDR6530485.1"/>
    </source>
</evidence>
<comment type="similarity">
    <text evidence="2">Belongs to the cation diffusion facilitator (CDF) transporter (TC 2.A.4) family. SLC30A subfamily.</text>
</comment>
<evidence type="ECO:0000256" key="2">
    <source>
        <dbReference type="ARBA" id="ARBA00008873"/>
    </source>
</evidence>
<dbReference type="NCBIfam" id="TIGR01297">
    <property type="entry name" value="CDF"/>
    <property type="match status" value="1"/>
</dbReference>
<evidence type="ECO:0000256" key="9">
    <source>
        <dbReference type="SAM" id="MobiDB-lite"/>
    </source>
</evidence>
<keyword evidence="4 10" id="KW-0812">Transmembrane</keyword>
<evidence type="ECO:0000259" key="11">
    <source>
        <dbReference type="Pfam" id="PF01545"/>
    </source>
</evidence>
<feature type="transmembrane region" description="Helical" evidence="10">
    <location>
        <begin position="150"/>
        <end position="171"/>
    </location>
</feature>
<keyword evidence="6 10" id="KW-1133">Transmembrane helix</keyword>
<dbReference type="Proteomes" id="UP001262754">
    <property type="component" value="Unassembled WGS sequence"/>
</dbReference>
<dbReference type="PANTHER" id="PTHR11562">
    <property type="entry name" value="CATION EFFLUX PROTEIN/ ZINC TRANSPORTER"/>
    <property type="match status" value="1"/>
</dbReference>
<organism evidence="13 14">
    <name type="scientific">Caulobacter rhizosphaerae</name>
    <dbReference type="NCBI Taxonomy" id="2010972"/>
    <lineage>
        <taxon>Bacteria</taxon>
        <taxon>Pseudomonadati</taxon>
        <taxon>Pseudomonadota</taxon>
        <taxon>Alphaproteobacteria</taxon>
        <taxon>Caulobacterales</taxon>
        <taxon>Caulobacteraceae</taxon>
        <taxon>Caulobacter</taxon>
    </lineage>
</organism>
<evidence type="ECO:0000256" key="7">
    <source>
        <dbReference type="ARBA" id="ARBA00023065"/>
    </source>
</evidence>
<dbReference type="Pfam" id="PF16916">
    <property type="entry name" value="ZT_dimer"/>
    <property type="match status" value="1"/>
</dbReference>
<name>A0ABU1MWC2_9CAUL</name>
<evidence type="ECO:0000256" key="8">
    <source>
        <dbReference type="ARBA" id="ARBA00023136"/>
    </source>
</evidence>
<keyword evidence="8 10" id="KW-0472">Membrane</keyword>
<dbReference type="SUPFAM" id="SSF160240">
    <property type="entry name" value="Cation efflux protein cytoplasmic domain-like"/>
    <property type="match status" value="1"/>
</dbReference>
<keyword evidence="5" id="KW-0862">Zinc</keyword>
<reference evidence="13 14" key="1">
    <citation type="submission" date="2023-07" db="EMBL/GenBank/DDBJ databases">
        <title>Sorghum-associated microbial communities from plants grown in Nebraska, USA.</title>
        <authorList>
            <person name="Schachtman D."/>
        </authorList>
    </citation>
    <scope>NUCLEOTIDE SEQUENCE [LARGE SCALE GENOMIC DNA]</scope>
    <source>
        <strain evidence="13 14">DS2154</strain>
    </source>
</reference>
<feature type="transmembrane region" description="Helical" evidence="10">
    <location>
        <begin position="48"/>
        <end position="74"/>
    </location>
</feature>
<keyword evidence="3" id="KW-0813">Transport</keyword>
<dbReference type="RefSeq" id="WP_310030021.1">
    <property type="nucleotide sequence ID" value="NZ_JAVDRL010000003.1"/>
</dbReference>
<feature type="transmembrane region" description="Helical" evidence="10">
    <location>
        <begin position="115"/>
        <end position="138"/>
    </location>
</feature>
<evidence type="ECO:0000256" key="1">
    <source>
        <dbReference type="ARBA" id="ARBA00004141"/>
    </source>
</evidence>
<dbReference type="PANTHER" id="PTHR11562:SF17">
    <property type="entry name" value="RE54080P-RELATED"/>
    <property type="match status" value="1"/>
</dbReference>
<sequence>MPHDHADHDHHDHDHHDHGPGHAHGHDHGHHHHGPGGHSHAPKDFGRAFAVGATLNIGFVVAETIAGLMTHSLALLADAGHNLSDVLGLFMAWGAVVLARKAPAGRRTYGLRKGTILASLTNAVVLLVAVGAIAWEAVRRFADPQPIETGPVMIVAAIGIAINTATALMFMRGSKDDLNIRGAFLHMAADAAISAGVVVAAAAMWATGWLWLDPVVSLGIVAVIVLGTWGLLRDSLDLALDAAPRGIDPRAVRAWLAERPGVTEVHDLHIWAMSTTETAMTAHLVRPENPDNDQFLHEICGQMSSRFKIGHVTIQVESGGVATCHLAGADAV</sequence>
<dbReference type="InterPro" id="IPR027470">
    <property type="entry name" value="Cation_efflux_CTD"/>
</dbReference>
<dbReference type="EMBL" id="JAVDRL010000003">
    <property type="protein sequence ID" value="MDR6530485.1"/>
    <property type="molecule type" value="Genomic_DNA"/>
</dbReference>
<comment type="caution">
    <text evidence="13">The sequence shown here is derived from an EMBL/GenBank/DDBJ whole genome shotgun (WGS) entry which is preliminary data.</text>
</comment>
<dbReference type="Gene3D" id="1.20.1510.10">
    <property type="entry name" value="Cation efflux protein transmembrane domain"/>
    <property type="match status" value="1"/>
</dbReference>
<dbReference type="Pfam" id="PF01545">
    <property type="entry name" value="Cation_efflux"/>
    <property type="match status" value="1"/>
</dbReference>
<keyword evidence="5" id="KW-0864">Zinc transport</keyword>
<dbReference type="InterPro" id="IPR002524">
    <property type="entry name" value="Cation_efflux"/>
</dbReference>
<comment type="subcellular location">
    <subcellularLocation>
        <location evidence="1">Membrane</location>
        <topology evidence="1">Multi-pass membrane protein</topology>
    </subcellularLocation>
</comment>
<evidence type="ECO:0000259" key="12">
    <source>
        <dbReference type="Pfam" id="PF16916"/>
    </source>
</evidence>
<feature type="compositionally biased region" description="Basic and acidic residues" evidence="9">
    <location>
        <begin position="1"/>
        <end position="26"/>
    </location>
</feature>
<accession>A0ABU1MWC2</accession>
<proteinExistence type="inferred from homology"/>
<evidence type="ECO:0000256" key="6">
    <source>
        <dbReference type="ARBA" id="ARBA00022989"/>
    </source>
</evidence>
<evidence type="ECO:0000256" key="5">
    <source>
        <dbReference type="ARBA" id="ARBA00022906"/>
    </source>
</evidence>
<feature type="transmembrane region" description="Helical" evidence="10">
    <location>
        <begin position="86"/>
        <end position="103"/>
    </location>
</feature>
<evidence type="ECO:0000256" key="10">
    <source>
        <dbReference type="SAM" id="Phobius"/>
    </source>
</evidence>
<protein>
    <submittedName>
        <fullName evidence="13">Cobalt-zinc-cadmium efflux system protein</fullName>
    </submittedName>
</protein>
<keyword evidence="7" id="KW-0406">Ion transport</keyword>
<feature type="domain" description="Cation efflux protein cytoplasmic" evidence="12">
    <location>
        <begin position="245"/>
        <end position="318"/>
    </location>
</feature>
<feature type="transmembrane region" description="Helical" evidence="10">
    <location>
        <begin position="183"/>
        <end position="205"/>
    </location>
</feature>
<keyword evidence="14" id="KW-1185">Reference proteome</keyword>
<dbReference type="InterPro" id="IPR050681">
    <property type="entry name" value="CDF/SLC30A"/>
</dbReference>
<feature type="domain" description="Cation efflux protein transmembrane" evidence="11">
    <location>
        <begin position="51"/>
        <end position="237"/>
    </location>
</feature>